<dbReference type="Gene3D" id="3.20.20.100">
    <property type="entry name" value="NADP-dependent oxidoreductase domain"/>
    <property type="match status" value="1"/>
</dbReference>
<comment type="caution">
    <text evidence="2">The sequence shown here is derived from an EMBL/GenBank/DDBJ whole genome shotgun (WGS) entry which is preliminary data.</text>
</comment>
<name>A0ABP5GD31_9MICC</name>
<dbReference type="RefSeq" id="WP_343959368.1">
    <property type="nucleotide sequence ID" value="NZ_BAAAMN010000050.1"/>
</dbReference>
<organism evidence="2 3">
    <name type="scientific">Yaniella flava</name>
    <dbReference type="NCBI Taxonomy" id="287930"/>
    <lineage>
        <taxon>Bacteria</taxon>
        <taxon>Bacillati</taxon>
        <taxon>Actinomycetota</taxon>
        <taxon>Actinomycetes</taxon>
        <taxon>Micrococcales</taxon>
        <taxon>Micrococcaceae</taxon>
        <taxon>Yaniella</taxon>
    </lineage>
</organism>
<evidence type="ECO:0000313" key="3">
    <source>
        <dbReference type="Proteomes" id="UP001501461"/>
    </source>
</evidence>
<accession>A0ABP5GD31</accession>
<dbReference type="SUPFAM" id="SSF51430">
    <property type="entry name" value="NAD(P)-linked oxidoreductase"/>
    <property type="match status" value="1"/>
</dbReference>
<dbReference type="PANTHER" id="PTHR43364">
    <property type="entry name" value="NADH-SPECIFIC METHYLGLYOXAL REDUCTASE-RELATED"/>
    <property type="match status" value="1"/>
</dbReference>
<dbReference type="Proteomes" id="UP001501461">
    <property type="component" value="Unassembled WGS sequence"/>
</dbReference>
<evidence type="ECO:0000259" key="1">
    <source>
        <dbReference type="Pfam" id="PF00248"/>
    </source>
</evidence>
<feature type="domain" description="NADP-dependent oxidoreductase" evidence="1">
    <location>
        <begin position="12"/>
        <end position="310"/>
    </location>
</feature>
<proteinExistence type="predicted"/>
<sequence length="314" mass="33966">MADRQLMNPELPLVLGGNTFGWTSNEEESFAVLDAFLEAGGSHVDTADQYSFWAPGNNGGESETVLGNYLAARRNRDDMFLATKVGGWDGRPGLSAENVKAAVDDSLTRLQTDYIDLYYAHYDDESQSAQQLAQTFHDLVEDRKIRHIAMSNFTPQRQAAWIAAAKEAGLTVPSAIQPNYSLAHRSDYEGPQGFGALAEQHQLAVFPYASLASGLLTGKYRKLADFEGVAREGMLEKFADQTGLALVDSLVQVADEVGAEPAGVALKWLLVKGVTAPIASARTPEQLKPLIAAPNVELSGDHIAHLDKASEAYL</sequence>
<dbReference type="PANTHER" id="PTHR43364:SF6">
    <property type="entry name" value="OXIDOREDUCTASE-RELATED"/>
    <property type="match status" value="1"/>
</dbReference>
<reference evidence="3" key="1">
    <citation type="journal article" date="2019" name="Int. J. Syst. Evol. Microbiol.">
        <title>The Global Catalogue of Microorganisms (GCM) 10K type strain sequencing project: providing services to taxonomists for standard genome sequencing and annotation.</title>
        <authorList>
            <consortium name="The Broad Institute Genomics Platform"/>
            <consortium name="The Broad Institute Genome Sequencing Center for Infectious Disease"/>
            <person name="Wu L."/>
            <person name="Ma J."/>
        </authorList>
    </citation>
    <scope>NUCLEOTIDE SEQUENCE [LARGE SCALE GENOMIC DNA]</scope>
    <source>
        <strain evidence="3">JCM 13595</strain>
    </source>
</reference>
<dbReference type="InterPro" id="IPR050523">
    <property type="entry name" value="AKR_Detox_Biosynth"/>
</dbReference>
<dbReference type="InterPro" id="IPR023210">
    <property type="entry name" value="NADP_OxRdtase_dom"/>
</dbReference>
<dbReference type="InterPro" id="IPR036812">
    <property type="entry name" value="NAD(P)_OxRdtase_dom_sf"/>
</dbReference>
<protein>
    <submittedName>
        <fullName evidence="2">Aldo/keto reductase</fullName>
    </submittedName>
</protein>
<gene>
    <name evidence="2" type="ORF">GCM10009720_25730</name>
</gene>
<dbReference type="EMBL" id="BAAAMN010000050">
    <property type="protein sequence ID" value="GAA2043719.1"/>
    <property type="molecule type" value="Genomic_DNA"/>
</dbReference>
<dbReference type="Pfam" id="PF00248">
    <property type="entry name" value="Aldo_ket_red"/>
    <property type="match status" value="1"/>
</dbReference>
<keyword evidence="3" id="KW-1185">Reference proteome</keyword>
<evidence type="ECO:0000313" key="2">
    <source>
        <dbReference type="EMBL" id="GAA2043719.1"/>
    </source>
</evidence>